<name>A0A6J4HVE4_9ACTN</name>
<reference evidence="11" key="1">
    <citation type="submission" date="2020-02" db="EMBL/GenBank/DDBJ databases">
        <authorList>
            <person name="Meier V. D."/>
        </authorList>
    </citation>
    <scope>NUCLEOTIDE SEQUENCE</scope>
    <source>
        <strain evidence="11">AVDCRST_MAG50</strain>
    </source>
</reference>
<dbReference type="InterPro" id="IPR013786">
    <property type="entry name" value="AcylCoA_DH/ox_N"/>
</dbReference>
<organism evidence="11">
    <name type="scientific">uncultured Acidimicrobiales bacterium</name>
    <dbReference type="NCBI Taxonomy" id="310071"/>
    <lineage>
        <taxon>Bacteria</taxon>
        <taxon>Bacillati</taxon>
        <taxon>Actinomycetota</taxon>
        <taxon>Acidimicrobiia</taxon>
        <taxon>Acidimicrobiales</taxon>
        <taxon>environmental samples</taxon>
    </lineage>
</organism>
<gene>
    <name evidence="11" type="ORF">AVDCRST_MAG50-1355</name>
</gene>
<dbReference type="InterPro" id="IPR009075">
    <property type="entry name" value="AcylCo_DH/oxidase_C"/>
</dbReference>
<evidence type="ECO:0000256" key="7">
    <source>
        <dbReference type="SAM" id="MobiDB-lite"/>
    </source>
</evidence>
<evidence type="ECO:0000259" key="10">
    <source>
        <dbReference type="Pfam" id="PF02771"/>
    </source>
</evidence>
<dbReference type="InterPro" id="IPR052161">
    <property type="entry name" value="Mycobact_Acyl-CoA_DH"/>
</dbReference>
<proteinExistence type="inferred from homology"/>
<evidence type="ECO:0000313" key="11">
    <source>
        <dbReference type="EMBL" id="CAA9234487.1"/>
    </source>
</evidence>
<evidence type="ECO:0000256" key="1">
    <source>
        <dbReference type="ARBA" id="ARBA00001974"/>
    </source>
</evidence>
<dbReference type="Pfam" id="PF00441">
    <property type="entry name" value="Acyl-CoA_dh_1"/>
    <property type="match status" value="1"/>
</dbReference>
<feature type="domain" description="Acyl-CoA dehydrogenase/oxidase N-terminal" evidence="10">
    <location>
        <begin position="3"/>
        <end position="106"/>
    </location>
</feature>
<evidence type="ECO:0000256" key="3">
    <source>
        <dbReference type="ARBA" id="ARBA00022630"/>
    </source>
</evidence>
<dbReference type="GO" id="GO:0050660">
    <property type="term" value="F:flavin adenine dinucleotide binding"/>
    <property type="evidence" value="ECO:0007669"/>
    <property type="project" value="InterPro"/>
</dbReference>
<evidence type="ECO:0000259" key="8">
    <source>
        <dbReference type="Pfam" id="PF00441"/>
    </source>
</evidence>
<dbReference type="Gene3D" id="1.10.540.10">
    <property type="entry name" value="Acyl-CoA dehydrogenase/oxidase, N-terminal domain"/>
    <property type="match status" value="1"/>
</dbReference>
<evidence type="ECO:0000259" key="9">
    <source>
        <dbReference type="Pfam" id="PF02770"/>
    </source>
</evidence>
<feature type="domain" description="Acyl-CoA oxidase/dehydrogenase middle" evidence="9">
    <location>
        <begin position="110"/>
        <end position="194"/>
    </location>
</feature>
<keyword evidence="3 6" id="KW-0285">Flavoprotein</keyword>
<comment type="similarity">
    <text evidence="2 6">Belongs to the acyl-CoA dehydrogenase family.</text>
</comment>
<sequence length="416" mass="44715">MSDMTADGVRDEVRAWLDETWDPERPLREWRELLADSGWGCPTWPVEHCGRGLSPALAAVVAEEFDRVGAVGTATGSAMTLAAPTILEKGSEDLKGRLLRPIITGENTWCQLFSEPGSGSDLAGLTTRADRDGDEWVVTGQKVWTTGARTAAYAMLLARTDWEAPKHRGITYFALPMRQPGVEVRPLQQMNGYASFNEVFITEARVPHANVVGEVGGGWGSALATLAHERGLAGNRGGRTGRGDGRTVREAVAEAAEYNKTYVWYPQRAGRSDLIAPEAQERGVNGDPTVRQMAASLHAFEKAARWTADRSRAARAQGRPPGPEGSLGKLHGSEIARRSAATHTRIAGAYGMLTGPDSPRNGIIAEVLVSVPGASIAGGTDEVQHNIIGERVLGLPKEPTVDADIPFKEVRRNSGR</sequence>
<dbReference type="SUPFAM" id="SSF47203">
    <property type="entry name" value="Acyl-CoA dehydrogenase C-terminal domain-like"/>
    <property type="match status" value="1"/>
</dbReference>
<evidence type="ECO:0000256" key="4">
    <source>
        <dbReference type="ARBA" id="ARBA00022827"/>
    </source>
</evidence>
<accession>A0A6J4HVE4</accession>
<protein>
    <submittedName>
        <fullName evidence="11">Acyl-CoA dehydrogenase, long-chain specific</fullName>
        <ecNumber evidence="11">1.3.8.8</ecNumber>
    </submittedName>
</protein>
<dbReference type="FunFam" id="2.40.110.10:FF:000011">
    <property type="entry name" value="Acyl-CoA dehydrogenase FadE34"/>
    <property type="match status" value="1"/>
</dbReference>
<dbReference type="Gene3D" id="2.40.110.10">
    <property type="entry name" value="Butyryl-CoA Dehydrogenase, subunit A, domain 2"/>
    <property type="match status" value="1"/>
</dbReference>
<dbReference type="InterPro" id="IPR046373">
    <property type="entry name" value="Acyl-CoA_Oxase/DH_mid-dom_sf"/>
</dbReference>
<dbReference type="InterPro" id="IPR006091">
    <property type="entry name" value="Acyl-CoA_Oxase/DH_mid-dom"/>
</dbReference>
<dbReference type="SUPFAM" id="SSF56645">
    <property type="entry name" value="Acyl-CoA dehydrogenase NM domain-like"/>
    <property type="match status" value="1"/>
</dbReference>
<dbReference type="EMBL" id="CADCTF010000068">
    <property type="protein sequence ID" value="CAA9234487.1"/>
    <property type="molecule type" value="Genomic_DNA"/>
</dbReference>
<dbReference type="GO" id="GO:0005886">
    <property type="term" value="C:plasma membrane"/>
    <property type="evidence" value="ECO:0007669"/>
    <property type="project" value="TreeGrafter"/>
</dbReference>
<keyword evidence="5 6" id="KW-0560">Oxidoreductase</keyword>
<dbReference type="InterPro" id="IPR037069">
    <property type="entry name" value="AcylCoA_DH/ox_N_sf"/>
</dbReference>
<evidence type="ECO:0000256" key="6">
    <source>
        <dbReference type="RuleBase" id="RU362125"/>
    </source>
</evidence>
<evidence type="ECO:0000256" key="5">
    <source>
        <dbReference type="ARBA" id="ARBA00023002"/>
    </source>
</evidence>
<dbReference type="InterPro" id="IPR036250">
    <property type="entry name" value="AcylCo_DH-like_C"/>
</dbReference>
<feature type="region of interest" description="Disordered" evidence="7">
    <location>
        <begin position="310"/>
        <end position="331"/>
    </location>
</feature>
<dbReference type="Pfam" id="PF02771">
    <property type="entry name" value="Acyl-CoA_dh_N"/>
    <property type="match status" value="1"/>
</dbReference>
<dbReference type="AlphaFoldDB" id="A0A6J4HVE4"/>
<feature type="domain" description="Acyl-CoA dehydrogenase/oxidase C-terminal" evidence="8">
    <location>
        <begin position="282"/>
        <end position="393"/>
    </location>
</feature>
<keyword evidence="4 6" id="KW-0274">FAD</keyword>
<dbReference type="Pfam" id="PF02770">
    <property type="entry name" value="Acyl-CoA_dh_M"/>
    <property type="match status" value="1"/>
</dbReference>
<dbReference type="Gene3D" id="1.20.140.10">
    <property type="entry name" value="Butyryl-CoA Dehydrogenase, subunit A, domain 3"/>
    <property type="match status" value="1"/>
</dbReference>
<dbReference type="InterPro" id="IPR009100">
    <property type="entry name" value="AcylCoA_DH/oxidase_NM_dom_sf"/>
</dbReference>
<comment type="cofactor">
    <cofactor evidence="1 6">
        <name>FAD</name>
        <dbReference type="ChEBI" id="CHEBI:57692"/>
    </cofactor>
</comment>
<dbReference type="EC" id="1.3.8.8" evidence="11"/>
<dbReference type="GO" id="GO:0004466">
    <property type="term" value="F:long-chain fatty acyl-CoA dehydrogenase activity"/>
    <property type="evidence" value="ECO:0007669"/>
    <property type="project" value="UniProtKB-EC"/>
</dbReference>
<dbReference type="PANTHER" id="PTHR43292:SF4">
    <property type="entry name" value="ACYL-COA DEHYDROGENASE FADE34"/>
    <property type="match status" value="1"/>
</dbReference>
<evidence type="ECO:0000256" key="2">
    <source>
        <dbReference type="ARBA" id="ARBA00009347"/>
    </source>
</evidence>
<dbReference type="PANTHER" id="PTHR43292">
    <property type="entry name" value="ACYL-COA DEHYDROGENASE"/>
    <property type="match status" value="1"/>
</dbReference>